<keyword evidence="2" id="KW-1185">Reference proteome</keyword>
<dbReference type="EMBL" id="JAPTGG010000004">
    <property type="protein sequence ID" value="MCZ0864864.1"/>
    <property type="molecule type" value="Genomic_DNA"/>
</dbReference>
<sequence length="100" mass="11228">MVTQGEDSDSISEMAIVDLFTRLIFDADAVLDESDQLVLAILQHSDASLAAASRVDISEYLRAMDVREMIAVVASVKQQYEQQQLILLSKHYLHSPLLRH</sequence>
<evidence type="ECO:0000313" key="2">
    <source>
        <dbReference type="Proteomes" id="UP001069090"/>
    </source>
</evidence>
<organism evidence="1 2">
    <name type="scientific">Dasania phycosphaerae</name>
    <dbReference type="NCBI Taxonomy" id="2950436"/>
    <lineage>
        <taxon>Bacteria</taxon>
        <taxon>Pseudomonadati</taxon>
        <taxon>Pseudomonadota</taxon>
        <taxon>Gammaproteobacteria</taxon>
        <taxon>Cellvibrionales</taxon>
        <taxon>Spongiibacteraceae</taxon>
        <taxon>Dasania</taxon>
    </lineage>
</organism>
<reference evidence="1 2" key="1">
    <citation type="submission" date="2022-12" db="EMBL/GenBank/DDBJ databases">
        <title>Dasania phycosphaerae sp. nov., isolated from particulate material of the south coast of Korea.</title>
        <authorList>
            <person name="Jiang Y."/>
        </authorList>
    </citation>
    <scope>NUCLEOTIDE SEQUENCE [LARGE SCALE GENOMIC DNA]</scope>
    <source>
        <strain evidence="1 2">GY-19</strain>
    </source>
</reference>
<dbReference type="AlphaFoldDB" id="A0A9J6RKY2"/>
<protein>
    <submittedName>
        <fullName evidence="1">Uncharacterized protein</fullName>
    </submittedName>
</protein>
<dbReference type="Proteomes" id="UP001069090">
    <property type="component" value="Unassembled WGS sequence"/>
</dbReference>
<comment type="caution">
    <text evidence="1">The sequence shown here is derived from an EMBL/GenBank/DDBJ whole genome shotgun (WGS) entry which is preliminary data.</text>
</comment>
<evidence type="ECO:0000313" key="1">
    <source>
        <dbReference type="EMBL" id="MCZ0864864.1"/>
    </source>
</evidence>
<dbReference type="RefSeq" id="WP_258331017.1">
    <property type="nucleotide sequence ID" value="NZ_JAPTGG010000004.1"/>
</dbReference>
<name>A0A9J6RKY2_9GAMM</name>
<accession>A0A9J6RKY2</accession>
<proteinExistence type="predicted"/>
<gene>
    <name evidence="1" type="ORF">O0V09_06605</name>
</gene>